<reference evidence="2 3" key="1">
    <citation type="submission" date="2018-06" db="EMBL/GenBank/DDBJ databases">
        <title>Genomic Encyclopedia of Archaeal and Bacterial Type Strains, Phase II (KMG-II): from individual species to whole genera.</title>
        <authorList>
            <person name="Goeker M."/>
        </authorList>
    </citation>
    <scope>NUCLEOTIDE SEQUENCE [LARGE SCALE GENOMIC DNA]</scope>
    <source>
        <strain evidence="2 3">ATCC BAA-1881</strain>
    </source>
</reference>
<dbReference type="GO" id="GO:0008239">
    <property type="term" value="F:dipeptidyl-peptidase activity"/>
    <property type="evidence" value="ECO:0007669"/>
    <property type="project" value="InterPro"/>
</dbReference>
<feature type="domain" description="Xaa-Pro dipeptidyl-peptidase C-terminal" evidence="1">
    <location>
        <begin position="1"/>
        <end position="186"/>
    </location>
</feature>
<dbReference type="Proteomes" id="UP000248806">
    <property type="component" value="Unassembled WGS sequence"/>
</dbReference>
<keyword evidence="3" id="KW-1185">Reference proteome</keyword>
<evidence type="ECO:0000313" key="3">
    <source>
        <dbReference type="Proteomes" id="UP000248806"/>
    </source>
</evidence>
<evidence type="ECO:0000313" key="2">
    <source>
        <dbReference type="EMBL" id="PZW34277.1"/>
    </source>
</evidence>
<dbReference type="EMBL" id="QKUF01000002">
    <property type="protein sequence ID" value="PZW34277.1"/>
    <property type="molecule type" value="Genomic_DNA"/>
</dbReference>
<accession>A0A326US37</accession>
<dbReference type="AlphaFoldDB" id="A0A326US37"/>
<dbReference type="SMART" id="SM00939">
    <property type="entry name" value="PepX_C"/>
    <property type="match status" value="1"/>
</dbReference>
<sequence length="186" mass="20678">MGVDQWRDEEAWPLPDTQYRPYYLQSQGHANTADGDGLLSPCVSEHAAFDTYCYDLHNPVPTASGIIWGDPGPYDQRAVEERDDVLCYTTPPLEQPLEVTGSVELVVYVSSSARDTDYTGKLVDIYPDGRAVLLTDGILRDRYRKSFSHPTFLESERVYELRLDLEPVSAGASGTAGSVKQQFPAL</sequence>
<organism evidence="2 3">
    <name type="scientific">Thermosporothrix hazakensis</name>
    <dbReference type="NCBI Taxonomy" id="644383"/>
    <lineage>
        <taxon>Bacteria</taxon>
        <taxon>Bacillati</taxon>
        <taxon>Chloroflexota</taxon>
        <taxon>Ktedonobacteria</taxon>
        <taxon>Ktedonobacterales</taxon>
        <taxon>Thermosporotrichaceae</taxon>
        <taxon>Thermosporothrix</taxon>
    </lineage>
</organism>
<proteinExistence type="predicted"/>
<name>A0A326US37_THEHA</name>
<protein>
    <recommendedName>
        <fullName evidence="1">Xaa-Pro dipeptidyl-peptidase C-terminal domain-containing protein</fullName>
    </recommendedName>
</protein>
<dbReference type="InterPro" id="IPR013736">
    <property type="entry name" value="Xaa-Pro_dipept_C"/>
</dbReference>
<dbReference type="Gene3D" id="2.60.120.260">
    <property type="entry name" value="Galactose-binding domain-like"/>
    <property type="match status" value="1"/>
</dbReference>
<evidence type="ECO:0000259" key="1">
    <source>
        <dbReference type="SMART" id="SM00939"/>
    </source>
</evidence>
<gene>
    <name evidence="2" type="ORF">EI42_01114</name>
</gene>
<dbReference type="Pfam" id="PF08530">
    <property type="entry name" value="PepX_C"/>
    <property type="match status" value="1"/>
</dbReference>
<dbReference type="InterPro" id="IPR008979">
    <property type="entry name" value="Galactose-bd-like_sf"/>
</dbReference>
<comment type="caution">
    <text evidence="2">The sequence shown here is derived from an EMBL/GenBank/DDBJ whole genome shotgun (WGS) entry which is preliminary data.</text>
</comment>
<dbReference type="InterPro" id="IPR005674">
    <property type="entry name" value="CocE/Ser_esterase"/>
</dbReference>
<dbReference type="SUPFAM" id="SSF49785">
    <property type="entry name" value="Galactose-binding domain-like"/>
    <property type="match status" value="1"/>
</dbReference>
<dbReference type="NCBIfam" id="TIGR00976">
    <property type="entry name" value="CocE_NonD"/>
    <property type="match status" value="1"/>
</dbReference>